<evidence type="ECO:0000313" key="1">
    <source>
        <dbReference type="EMBL" id="ORY00648.1"/>
    </source>
</evidence>
<sequence>MITKKSATLEVGSFLDYNKDGSLTNSIITCYYTTIEVNVNNYKCVLEKSIKDNYYCMGSSGDTVLSYFDNNNNIEIVETPDAGIYYNKNSIILSTSGYGCIQVNSIKDDTCKQSVNIVNKDSLSYCIDENVPILLTEENYGIYYQPASMAASFAFDVPNERSCFIEITKNKIVKDIVLPNSFTSSDVFGVHLVTESGSMGKFGQDYGRIYLCNYTKCSKLVSA</sequence>
<gene>
    <name evidence="1" type="ORF">LY90DRAFT_226613</name>
</gene>
<dbReference type="EMBL" id="MCOG01000520">
    <property type="protein sequence ID" value="ORY00648.1"/>
    <property type="molecule type" value="Genomic_DNA"/>
</dbReference>
<dbReference type="Proteomes" id="UP000193920">
    <property type="component" value="Unassembled WGS sequence"/>
</dbReference>
<reference evidence="1 2" key="1">
    <citation type="submission" date="2016-08" db="EMBL/GenBank/DDBJ databases">
        <title>A Parts List for Fungal Cellulosomes Revealed by Comparative Genomics.</title>
        <authorList>
            <consortium name="DOE Joint Genome Institute"/>
            <person name="Haitjema C.H."/>
            <person name="Gilmore S.P."/>
            <person name="Henske J.K."/>
            <person name="Solomon K.V."/>
            <person name="De Groot R."/>
            <person name="Kuo A."/>
            <person name="Mondo S.J."/>
            <person name="Salamov A.A."/>
            <person name="Labutti K."/>
            <person name="Zhao Z."/>
            <person name="Chiniquy J."/>
            <person name="Barry K."/>
            <person name="Brewer H.M."/>
            <person name="Purvine S.O."/>
            <person name="Wright A.T."/>
            <person name="Boxma B."/>
            <person name="Van Alen T."/>
            <person name="Hackstein J.H."/>
            <person name="Baker S.E."/>
            <person name="Grigoriev I.V."/>
            <person name="O'Malley M.A."/>
        </authorList>
    </citation>
    <scope>NUCLEOTIDE SEQUENCE [LARGE SCALE GENOMIC DNA]</scope>
    <source>
        <strain evidence="1 2">G1</strain>
    </source>
</reference>
<evidence type="ECO:0000313" key="2">
    <source>
        <dbReference type="Proteomes" id="UP000193920"/>
    </source>
</evidence>
<accession>A0A1Y1YRI6</accession>
<keyword evidence="2" id="KW-1185">Reference proteome</keyword>
<protein>
    <submittedName>
        <fullName evidence="1">Uncharacterized protein</fullName>
    </submittedName>
</protein>
<proteinExistence type="predicted"/>
<organism evidence="1 2">
    <name type="scientific">Neocallimastix californiae</name>
    <dbReference type="NCBI Taxonomy" id="1754190"/>
    <lineage>
        <taxon>Eukaryota</taxon>
        <taxon>Fungi</taxon>
        <taxon>Fungi incertae sedis</taxon>
        <taxon>Chytridiomycota</taxon>
        <taxon>Chytridiomycota incertae sedis</taxon>
        <taxon>Neocallimastigomycetes</taxon>
        <taxon>Neocallimastigales</taxon>
        <taxon>Neocallimastigaceae</taxon>
        <taxon>Neocallimastix</taxon>
    </lineage>
</organism>
<dbReference type="AlphaFoldDB" id="A0A1Y1YRI6"/>
<comment type="caution">
    <text evidence="1">The sequence shown here is derived from an EMBL/GenBank/DDBJ whole genome shotgun (WGS) entry which is preliminary data.</text>
</comment>
<name>A0A1Y1YRI6_9FUNG</name>